<dbReference type="SUPFAM" id="SSF81383">
    <property type="entry name" value="F-box domain"/>
    <property type="match status" value="1"/>
</dbReference>
<evidence type="ECO:0000313" key="2">
    <source>
        <dbReference type="Proteomes" id="UP000620124"/>
    </source>
</evidence>
<organism evidence="1 2">
    <name type="scientific">Mycena venus</name>
    <dbReference type="NCBI Taxonomy" id="2733690"/>
    <lineage>
        <taxon>Eukaryota</taxon>
        <taxon>Fungi</taxon>
        <taxon>Dikarya</taxon>
        <taxon>Basidiomycota</taxon>
        <taxon>Agaricomycotina</taxon>
        <taxon>Agaricomycetes</taxon>
        <taxon>Agaricomycetidae</taxon>
        <taxon>Agaricales</taxon>
        <taxon>Marasmiineae</taxon>
        <taxon>Mycenaceae</taxon>
        <taxon>Mycena</taxon>
    </lineage>
</organism>
<keyword evidence="2" id="KW-1185">Reference proteome</keyword>
<accession>A0A8H6YGC8</accession>
<comment type="caution">
    <text evidence="1">The sequence shown here is derived from an EMBL/GenBank/DDBJ whole genome shotgun (WGS) entry which is preliminary data.</text>
</comment>
<dbReference type="EMBL" id="JACAZI010000005">
    <property type="protein sequence ID" value="KAF7360675.1"/>
    <property type="molecule type" value="Genomic_DNA"/>
</dbReference>
<dbReference type="Proteomes" id="UP000620124">
    <property type="component" value="Unassembled WGS sequence"/>
</dbReference>
<sequence length="245" mass="27556">MSTTKDTIISTPELLELTLIHLPMRDLLVTTPLVCKMWQAGITLTPALQRTLFFQPDPSASAPIQNPLLVELFPPFCEIFYPSQCSRTCTASSITTMPWSKASEAFRRVDASWRRMLVTQPPVQTLLVKQTRHSRRGSSVRRAVLRDLSLTMGTLYDLAVPFIIGFNDSSFRVRWHLLGSNDAEVAECDLTLSVKDTVSCVRWPGRRLSQLFESDGRKDAGIDFGEWLSLSLGTQKDSDDEEEDS</sequence>
<name>A0A8H6YGC8_9AGAR</name>
<dbReference type="InterPro" id="IPR036047">
    <property type="entry name" value="F-box-like_dom_sf"/>
</dbReference>
<reference evidence="1" key="1">
    <citation type="submission" date="2020-05" db="EMBL/GenBank/DDBJ databases">
        <title>Mycena genomes resolve the evolution of fungal bioluminescence.</title>
        <authorList>
            <person name="Tsai I.J."/>
        </authorList>
    </citation>
    <scope>NUCLEOTIDE SEQUENCE</scope>
    <source>
        <strain evidence="1">CCC161011</strain>
    </source>
</reference>
<dbReference type="OrthoDB" id="2949637at2759"/>
<gene>
    <name evidence="1" type="ORF">MVEN_00799200</name>
</gene>
<dbReference type="AlphaFoldDB" id="A0A8H6YGC8"/>
<proteinExistence type="predicted"/>
<protein>
    <submittedName>
        <fullName evidence="1">F-box domain protein</fullName>
    </submittedName>
</protein>
<evidence type="ECO:0000313" key="1">
    <source>
        <dbReference type="EMBL" id="KAF7360675.1"/>
    </source>
</evidence>